<feature type="transmembrane region" description="Helical" evidence="1">
    <location>
        <begin position="15"/>
        <end position="39"/>
    </location>
</feature>
<accession>A0A9P8AKZ4</accession>
<dbReference type="RefSeq" id="XP_043033796.1">
    <property type="nucleotide sequence ID" value="XM_043187464.1"/>
</dbReference>
<evidence type="ECO:0000313" key="2">
    <source>
        <dbReference type="EMBL" id="KAG7439189.1"/>
    </source>
</evidence>
<dbReference type="GeneID" id="66109761"/>
<keyword evidence="4" id="KW-1185">Reference proteome</keyword>
<gene>
    <name evidence="3" type="ORF">BT62DRAFT_938096</name>
    <name evidence="2" type="ORF">BT62DRAFT_939214</name>
</gene>
<comment type="caution">
    <text evidence="2">The sequence shown here is derived from an EMBL/GenBank/DDBJ whole genome shotgun (WGS) entry which is preliminary data.</text>
</comment>
<dbReference type="Proteomes" id="UP000812287">
    <property type="component" value="Unassembled WGS sequence"/>
</dbReference>
<proteinExistence type="predicted"/>
<keyword evidence="1" id="KW-0472">Membrane</keyword>
<organism evidence="2 4">
    <name type="scientific">Guyanagaster necrorhizus</name>
    <dbReference type="NCBI Taxonomy" id="856835"/>
    <lineage>
        <taxon>Eukaryota</taxon>
        <taxon>Fungi</taxon>
        <taxon>Dikarya</taxon>
        <taxon>Basidiomycota</taxon>
        <taxon>Agaricomycotina</taxon>
        <taxon>Agaricomycetes</taxon>
        <taxon>Agaricomycetidae</taxon>
        <taxon>Agaricales</taxon>
        <taxon>Marasmiineae</taxon>
        <taxon>Physalacriaceae</taxon>
        <taxon>Guyanagaster</taxon>
    </lineage>
</organism>
<sequence length="52" mass="5803">MASQFKLSFSQHPDIYVSVGCCELIFWYLVTIGSCLLCISRNTDVVLPSGFL</sequence>
<evidence type="ECO:0000256" key="1">
    <source>
        <dbReference type="SAM" id="Phobius"/>
    </source>
</evidence>
<name>A0A9P8AKZ4_9AGAR</name>
<reference evidence="2" key="1">
    <citation type="submission" date="2020-11" db="EMBL/GenBank/DDBJ databases">
        <title>Adaptations for nitrogen fixation in a non-lichenized fungal sporocarp promotes dispersal by wood-feeding termites.</title>
        <authorList>
            <consortium name="DOE Joint Genome Institute"/>
            <person name="Koch R.A."/>
            <person name="Yoon G."/>
            <person name="Arayal U."/>
            <person name="Lail K."/>
            <person name="Amirebrahimi M."/>
            <person name="Labutti K."/>
            <person name="Lipzen A."/>
            <person name="Riley R."/>
            <person name="Barry K."/>
            <person name="Henrissat B."/>
            <person name="Grigoriev I.V."/>
            <person name="Herr J.R."/>
            <person name="Aime M.C."/>
        </authorList>
    </citation>
    <scope>NUCLEOTIDE SEQUENCE</scope>
    <source>
        <strain evidence="2">MCA 3950</strain>
    </source>
</reference>
<dbReference type="EMBL" id="MU250609">
    <property type="protein sequence ID" value="KAG7439189.1"/>
    <property type="molecule type" value="Genomic_DNA"/>
</dbReference>
<keyword evidence="1" id="KW-0812">Transmembrane</keyword>
<evidence type="ECO:0000313" key="3">
    <source>
        <dbReference type="EMBL" id="KAG7440296.1"/>
    </source>
</evidence>
<evidence type="ECO:0000313" key="4">
    <source>
        <dbReference type="Proteomes" id="UP000812287"/>
    </source>
</evidence>
<keyword evidence="1" id="KW-1133">Transmembrane helix</keyword>
<dbReference type="AlphaFoldDB" id="A0A9P8AKZ4"/>
<protein>
    <submittedName>
        <fullName evidence="2">Uncharacterized protein</fullName>
    </submittedName>
</protein>
<dbReference type="PROSITE" id="PS51257">
    <property type="entry name" value="PROKAR_LIPOPROTEIN"/>
    <property type="match status" value="1"/>
</dbReference>
<dbReference type="EMBL" id="MU250573">
    <property type="protein sequence ID" value="KAG7440296.1"/>
    <property type="molecule type" value="Genomic_DNA"/>
</dbReference>